<feature type="domain" description="Aminoglycoside phosphotransferase" evidence="1">
    <location>
        <begin position="45"/>
        <end position="246"/>
    </location>
</feature>
<keyword evidence="3" id="KW-1185">Reference proteome</keyword>
<evidence type="ECO:0000313" key="2">
    <source>
        <dbReference type="EMBL" id="GAA0950864.1"/>
    </source>
</evidence>
<gene>
    <name evidence="2" type="ORF">GCM10009560_70820</name>
</gene>
<dbReference type="InterPro" id="IPR011009">
    <property type="entry name" value="Kinase-like_dom_sf"/>
</dbReference>
<reference evidence="2 3" key="1">
    <citation type="journal article" date="2019" name="Int. J. Syst. Evol. Microbiol.">
        <title>The Global Catalogue of Microorganisms (GCM) 10K type strain sequencing project: providing services to taxonomists for standard genome sequencing and annotation.</title>
        <authorList>
            <consortium name="The Broad Institute Genomics Platform"/>
            <consortium name="The Broad Institute Genome Sequencing Center for Infectious Disease"/>
            <person name="Wu L."/>
            <person name="Ma J."/>
        </authorList>
    </citation>
    <scope>NUCLEOTIDE SEQUENCE [LARGE SCALE GENOMIC DNA]</scope>
    <source>
        <strain evidence="2 3">JCM 11136</strain>
    </source>
</reference>
<evidence type="ECO:0000313" key="3">
    <source>
        <dbReference type="Proteomes" id="UP001501578"/>
    </source>
</evidence>
<dbReference type="RefSeq" id="WP_343954651.1">
    <property type="nucleotide sequence ID" value="NZ_BAAAHQ010000048.1"/>
</dbReference>
<dbReference type="InterPro" id="IPR051678">
    <property type="entry name" value="AGP_Transferase"/>
</dbReference>
<dbReference type="Proteomes" id="UP001501578">
    <property type="component" value="Unassembled WGS sequence"/>
</dbReference>
<sequence length="299" mass="32783">MTGSSAAESEARAVLEAACRQAGVGVEGASLMRLSENALYRLPGGVVARVSRAGQSAVAIREVRVARWMRAQGVPAVQPVPGLDQPVEVRGRAVTWWLELPPHRHGTAVEVAAALRRLHDQPIPAEFEIGRLDPFVRLAERIDRATTLAEADRAWMRGRLSELRSRWAARSEGLPDSVVHGDAWIGNVVGTTDGRVVLLDLERCSIGPPEWDLTSTAVKTFTLAGITTADYRRFVAAYGHDVTGWAGFETLRDIREFRMACMAAQVAAENPGRRAEVLHRVACLRGERGPRPWHWTPVP</sequence>
<organism evidence="2 3">
    <name type="scientific">Nonomuraea longicatena</name>
    <dbReference type="NCBI Taxonomy" id="83682"/>
    <lineage>
        <taxon>Bacteria</taxon>
        <taxon>Bacillati</taxon>
        <taxon>Actinomycetota</taxon>
        <taxon>Actinomycetes</taxon>
        <taxon>Streptosporangiales</taxon>
        <taxon>Streptosporangiaceae</taxon>
        <taxon>Nonomuraea</taxon>
    </lineage>
</organism>
<dbReference type="Gene3D" id="3.90.1200.10">
    <property type="match status" value="1"/>
</dbReference>
<dbReference type="EMBL" id="BAAAHQ010000048">
    <property type="protein sequence ID" value="GAA0950864.1"/>
    <property type="molecule type" value="Genomic_DNA"/>
</dbReference>
<name>A0ABN1R265_9ACTN</name>
<proteinExistence type="predicted"/>
<evidence type="ECO:0000259" key="1">
    <source>
        <dbReference type="Pfam" id="PF01636"/>
    </source>
</evidence>
<dbReference type="PANTHER" id="PTHR21310">
    <property type="entry name" value="AMINOGLYCOSIDE PHOSPHOTRANSFERASE-RELATED-RELATED"/>
    <property type="match status" value="1"/>
</dbReference>
<dbReference type="Pfam" id="PF01636">
    <property type="entry name" value="APH"/>
    <property type="match status" value="1"/>
</dbReference>
<comment type="caution">
    <text evidence="2">The sequence shown here is derived from an EMBL/GenBank/DDBJ whole genome shotgun (WGS) entry which is preliminary data.</text>
</comment>
<dbReference type="PANTHER" id="PTHR21310:SF40">
    <property type="entry name" value="AMINOGLYCOSIDE PHOSPHOTRANSFERASE DOMAIN-CONTAINING PROTEIN-RELATED"/>
    <property type="match status" value="1"/>
</dbReference>
<dbReference type="InterPro" id="IPR002575">
    <property type="entry name" value="Aminoglycoside_PTrfase"/>
</dbReference>
<accession>A0ABN1R265</accession>
<protein>
    <submittedName>
        <fullName evidence="2">Aminoglycoside phosphotransferase family protein</fullName>
    </submittedName>
</protein>
<dbReference type="SUPFAM" id="SSF56112">
    <property type="entry name" value="Protein kinase-like (PK-like)"/>
    <property type="match status" value="1"/>
</dbReference>